<dbReference type="Proteomes" id="UP000257109">
    <property type="component" value="Unassembled WGS sequence"/>
</dbReference>
<name>A0A371FJB4_MUCPR</name>
<comment type="caution">
    <text evidence="1">The sequence shown here is derived from an EMBL/GenBank/DDBJ whole genome shotgun (WGS) entry which is preliminary data.</text>
</comment>
<keyword evidence="2" id="KW-1185">Reference proteome</keyword>
<gene>
    <name evidence="1" type="ORF">CR513_41386</name>
</gene>
<proteinExistence type="predicted"/>
<feature type="non-terminal residue" evidence="1">
    <location>
        <position position="1"/>
    </location>
</feature>
<evidence type="ECO:0008006" key="3">
    <source>
        <dbReference type="Google" id="ProtNLM"/>
    </source>
</evidence>
<evidence type="ECO:0000313" key="2">
    <source>
        <dbReference type="Proteomes" id="UP000257109"/>
    </source>
</evidence>
<sequence length="64" mass="7366">MTTKHFASLKKCFSPTKANNTLTKVHEGMKSFHLGRKSLAREVLHASYYWVSLKVHTILYTNGR</sequence>
<organism evidence="1 2">
    <name type="scientific">Mucuna pruriens</name>
    <name type="common">Velvet bean</name>
    <name type="synonym">Dolichos pruriens</name>
    <dbReference type="NCBI Taxonomy" id="157652"/>
    <lineage>
        <taxon>Eukaryota</taxon>
        <taxon>Viridiplantae</taxon>
        <taxon>Streptophyta</taxon>
        <taxon>Embryophyta</taxon>
        <taxon>Tracheophyta</taxon>
        <taxon>Spermatophyta</taxon>
        <taxon>Magnoliopsida</taxon>
        <taxon>eudicotyledons</taxon>
        <taxon>Gunneridae</taxon>
        <taxon>Pentapetalae</taxon>
        <taxon>rosids</taxon>
        <taxon>fabids</taxon>
        <taxon>Fabales</taxon>
        <taxon>Fabaceae</taxon>
        <taxon>Papilionoideae</taxon>
        <taxon>50 kb inversion clade</taxon>
        <taxon>NPAAA clade</taxon>
        <taxon>indigoferoid/millettioid clade</taxon>
        <taxon>Phaseoleae</taxon>
        <taxon>Mucuna</taxon>
    </lineage>
</organism>
<dbReference type="EMBL" id="QJKJ01008894">
    <property type="protein sequence ID" value="RDX78351.1"/>
    <property type="molecule type" value="Genomic_DNA"/>
</dbReference>
<evidence type="ECO:0000313" key="1">
    <source>
        <dbReference type="EMBL" id="RDX78351.1"/>
    </source>
</evidence>
<protein>
    <recommendedName>
        <fullName evidence="3">Integrase zinc-binding domain-containing protein</fullName>
    </recommendedName>
</protein>
<dbReference type="AlphaFoldDB" id="A0A371FJB4"/>
<accession>A0A371FJB4</accession>
<reference evidence="1" key="1">
    <citation type="submission" date="2018-05" db="EMBL/GenBank/DDBJ databases">
        <title>Draft genome of Mucuna pruriens seed.</title>
        <authorList>
            <person name="Nnadi N.E."/>
            <person name="Vos R."/>
            <person name="Hasami M.H."/>
            <person name="Devisetty U.K."/>
            <person name="Aguiy J.C."/>
        </authorList>
    </citation>
    <scope>NUCLEOTIDE SEQUENCE [LARGE SCALE GENOMIC DNA]</scope>
    <source>
        <strain evidence="1">JCA_2017</strain>
    </source>
</reference>